<evidence type="ECO:0000256" key="3">
    <source>
        <dbReference type="ARBA" id="ARBA00023125"/>
    </source>
</evidence>
<keyword evidence="5" id="KW-0539">Nucleus</keyword>
<dbReference type="GO" id="GO:0003677">
    <property type="term" value="F:DNA binding"/>
    <property type="evidence" value="ECO:0007669"/>
    <property type="project" value="UniProtKB-KW"/>
</dbReference>
<dbReference type="Pfam" id="PF02362">
    <property type="entry name" value="B3"/>
    <property type="match status" value="1"/>
</dbReference>
<name>A0A6A1UG33_9ROSI</name>
<dbReference type="Proteomes" id="UP000516437">
    <property type="component" value="Unassembled WGS sequence"/>
</dbReference>
<keyword evidence="3" id="KW-0238">DNA-binding</keyword>
<sequence length="132" mass="15202">MAATTCPICRRETVVFQKLFEKHLTKDDIQGSHGVLIFKNDAAKLCGRHLGNHENVNLAFYDVENNRWAMRFRRSPQGRHFLTGDWSQFVRGKDLLCEGRNVTFYSLRCPRCMMNIGYTIGVLKLLGKPIIV</sequence>
<dbReference type="EMBL" id="RXIC02000460">
    <property type="protein sequence ID" value="KAB1199475.1"/>
    <property type="molecule type" value="Genomic_DNA"/>
</dbReference>
<reference evidence="7 8" key="1">
    <citation type="journal article" date="2019" name="Plant Biotechnol. J.">
        <title>The red bayberry genome and genetic basis of sex determination.</title>
        <authorList>
            <person name="Jia H.M."/>
            <person name="Jia H.J."/>
            <person name="Cai Q.L."/>
            <person name="Wang Y."/>
            <person name="Zhao H.B."/>
            <person name="Yang W.F."/>
            <person name="Wang G.Y."/>
            <person name="Li Y.H."/>
            <person name="Zhan D.L."/>
            <person name="Shen Y.T."/>
            <person name="Niu Q.F."/>
            <person name="Chang L."/>
            <person name="Qiu J."/>
            <person name="Zhao L."/>
            <person name="Xie H.B."/>
            <person name="Fu W.Y."/>
            <person name="Jin J."/>
            <person name="Li X.W."/>
            <person name="Jiao Y."/>
            <person name="Zhou C.C."/>
            <person name="Tu T."/>
            <person name="Chai C.Y."/>
            <person name="Gao J.L."/>
            <person name="Fan L.J."/>
            <person name="van de Weg E."/>
            <person name="Wang J.Y."/>
            <person name="Gao Z.S."/>
        </authorList>
    </citation>
    <scope>NUCLEOTIDE SEQUENCE [LARGE SCALE GENOMIC DNA]</scope>
    <source>
        <tissue evidence="7">Leaves</tissue>
    </source>
</reference>
<dbReference type="GO" id="GO:0005634">
    <property type="term" value="C:nucleus"/>
    <property type="evidence" value="ECO:0007669"/>
    <property type="project" value="UniProtKB-SubCell"/>
</dbReference>
<accession>A0A6A1UG33</accession>
<dbReference type="InterPro" id="IPR015300">
    <property type="entry name" value="DNA-bd_pseudobarrel_sf"/>
</dbReference>
<comment type="caution">
    <text evidence="7">The sequence shown here is derived from an EMBL/GenBank/DDBJ whole genome shotgun (WGS) entry which is preliminary data.</text>
</comment>
<proteinExistence type="predicted"/>
<evidence type="ECO:0000313" key="7">
    <source>
        <dbReference type="EMBL" id="KAB1199475.1"/>
    </source>
</evidence>
<gene>
    <name evidence="7" type="ORF">CJ030_MR0G022768</name>
</gene>
<evidence type="ECO:0000256" key="5">
    <source>
        <dbReference type="ARBA" id="ARBA00023242"/>
    </source>
</evidence>
<evidence type="ECO:0000313" key="8">
    <source>
        <dbReference type="Proteomes" id="UP000516437"/>
    </source>
</evidence>
<dbReference type="Gene3D" id="2.40.330.10">
    <property type="entry name" value="DNA-binding pseudobarrel domain"/>
    <property type="match status" value="1"/>
</dbReference>
<dbReference type="SUPFAM" id="SSF101936">
    <property type="entry name" value="DNA-binding pseudobarrel domain"/>
    <property type="match status" value="1"/>
</dbReference>
<keyword evidence="2" id="KW-0805">Transcription regulation</keyword>
<evidence type="ECO:0000256" key="4">
    <source>
        <dbReference type="ARBA" id="ARBA00023163"/>
    </source>
</evidence>
<dbReference type="AlphaFoldDB" id="A0A6A1UG33"/>
<feature type="domain" description="TF-B3" evidence="6">
    <location>
        <begin position="20"/>
        <end position="105"/>
    </location>
</feature>
<keyword evidence="4" id="KW-0804">Transcription</keyword>
<evidence type="ECO:0000256" key="1">
    <source>
        <dbReference type="ARBA" id="ARBA00004123"/>
    </source>
</evidence>
<dbReference type="InterPro" id="IPR003340">
    <property type="entry name" value="B3_DNA-bd"/>
</dbReference>
<comment type="subcellular location">
    <subcellularLocation>
        <location evidence="1">Nucleus</location>
    </subcellularLocation>
</comment>
<dbReference type="CDD" id="cd10017">
    <property type="entry name" value="B3_DNA"/>
    <property type="match status" value="1"/>
</dbReference>
<evidence type="ECO:0000256" key="2">
    <source>
        <dbReference type="ARBA" id="ARBA00023015"/>
    </source>
</evidence>
<evidence type="ECO:0000259" key="6">
    <source>
        <dbReference type="Pfam" id="PF02362"/>
    </source>
</evidence>
<keyword evidence="8" id="KW-1185">Reference proteome</keyword>
<organism evidence="7 8">
    <name type="scientific">Morella rubra</name>
    <name type="common">Chinese bayberry</name>
    <dbReference type="NCBI Taxonomy" id="262757"/>
    <lineage>
        <taxon>Eukaryota</taxon>
        <taxon>Viridiplantae</taxon>
        <taxon>Streptophyta</taxon>
        <taxon>Embryophyta</taxon>
        <taxon>Tracheophyta</taxon>
        <taxon>Spermatophyta</taxon>
        <taxon>Magnoliopsida</taxon>
        <taxon>eudicotyledons</taxon>
        <taxon>Gunneridae</taxon>
        <taxon>Pentapetalae</taxon>
        <taxon>rosids</taxon>
        <taxon>fabids</taxon>
        <taxon>Fagales</taxon>
        <taxon>Myricaceae</taxon>
        <taxon>Morella</taxon>
    </lineage>
</organism>
<dbReference type="OrthoDB" id="1666376at2759"/>
<protein>
    <recommendedName>
        <fullName evidence="6">TF-B3 domain-containing protein</fullName>
    </recommendedName>
</protein>